<organism evidence="2 3">
    <name type="scientific">Pendulispora albinea</name>
    <dbReference type="NCBI Taxonomy" id="2741071"/>
    <lineage>
        <taxon>Bacteria</taxon>
        <taxon>Pseudomonadati</taxon>
        <taxon>Myxococcota</taxon>
        <taxon>Myxococcia</taxon>
        <taxon>Myxococcales</taxon>
        <taxon>Sorangiineae</taxon>
        <taxon>Pendulisporaceae</taxon>
        <taxon>Pendulispora</taxon>
    </lineage>
</organism>
<proteinExistence type="predicted"/>
<evidence type="ECO:0000256" key="1">
    <source>
        <dbReference type="ARBA" id="ARBA00023002"/>
    </source>
</evidence>
<sequence length="518" mass="57387">MTHFERRLREQVDSKYRREPTADNPLWRLVNDRLPIEECRIFYVGLRDSLAVFNRVLLGRLLEESPSEGARSKLLPVISVEFGPPVEAAHPAIFNRFLRALGVSASDTHESSDLLALSSACAPEIAALRKMSWCELLARLLVGETQGPVVFPVILEALRRNYGLRSSDVSYFSIHATHDKKDTEILFDLLATSVKSQADEDAVARIVDTAFDSGRYAVTGCLLEAKPRYRFADYSSSTTRTKGTDWASPVSLVTSASLVSLASLASPAKDDEQDPELDAALERMADDASQAPIRRVLHLLRTTLRQRLSEDSFHVRFTQIGFAREMLERMRRAVHAWEFVMAPRLLQICPDLDARVLVWQAAHASYGSKRTEGPAANLLDDLLSTLGSESSRVQREPVSRSELLQWSLPELIARGLVADNLIALECLPVIRRALLAAPFGPGESDLHGSYFHRALRDAALGLEIGIDLLARYAPAGMADELVVGAFQRALDASPYTALVERAHPPHTWSKLDVTTTTA</sequence>
<dbReference type="InterPro" id="IPR016084">
    <property type="entry name" value="Haem_Oase-like_multi-hlx"/>
</dbReference>
<dbReference type="PANTHER" id="PTHR40279:SF3">
    <property type="entry name" value="4-AMINOBENZOATE SYNTHASE"/>
    <property type="match status" value="1"/>
</dbReference>
<gene>
    <name evidence="2" type="ORF">LZC94_13610</name>
</gene>
<dbReference type="Gene3D" id="1.20.910.10">
    <property type="entry name" value="Heme oxygenase-like"/>
    <property type="match status" value="1"/>
</dbReference>
<dbReference type="SUPFAM" id="SSF48613">
    <property type="entry name" value="Heme oxygenase-like"/>
    <property type="match status" value="1"/>
</dbReference>
<dbReference type="Pfam" id="PF14518">
    <property type="entry name" value="Haem_oxygenas_2"/>
    <property type="match status" value="1"/>
</dbReference>
<keyword evidence="1" id="KW-0560">Oxidoreductase</keyword>
<reference evidence="2 3" key="1">
    <citation type="submission" date="2021-12" db="EMBL/GenBank/DDBJ databases">
        <title>Discovery of the Pendulisporaceae a myxobacterial family with distinct sporulation behavior and unique specialized metabolism.</title>
        <authorList>
            <person name="Garcia R."/>
            <person name="Popoff A."/>
            <person name="Bader C.D."/>
            <person name="Loehr J."/>
            <person name="Walesch S."/>
            <person name="Walt C."/>
            <person name="Boldt J."/>
            <person name="Bunk B."/>
            <person name="Haeckl F.J.F.P.J."/>
            <person name="Gunesch A.P."/>
            <person name="Birkelbach J."/>
            <person name="Nuebel U."/>
            <person name="Pietschmann T."/>
            <person name="Bach T."/>
            <person name="Mueller R."/>
        </authorList>
    </citation>
    <scope>NUCLEOTIDE SEQUENCE [LARGE SCALE GENOMIC DNA]</scope>
    <source>
        <strain evidence="2 3">MSr11954</strain>
    </source>
</reference>
<evidence type="ECO:0000313" key="2">
    <source>
        <dbReference type="EMBL" id="WXB18286.1"/>
    </source>
</evidence>
<dbReference type="EMBL" id="CP089984">
    <property type="protein sequence ID" value="WXB18286.1"/>
    <property type="molecule type" value="Genomic_DNA"/>
</dbReference>
<keyword evidence="3" id="KW-1185">Reference proteome</keyword>
<dbReference type="InterPro" id="IPR039068">
    <property type="entry name" value="PqqC-like"/>
</dbReference>
<dbReference type="PANTHER" id="PTHR40279">
    <property type="entry name" value="PQQC-LIKE PROTEIN"/>
    <property type="match status" value="1"/>
</dbReference>
<name>A0ABZ2M6Z8_9BACT</name>
<dbReference type="Proteomes" id="UP001370348">
    <property type="component" value="Chromosome"/>
</dbReference>
<evidence type="ECO:0000313" key="3">
    <source>
        <dbReference type="Proteomes" id="UP001370348"/>
    </source>
</evidence>
<dbReference type="SMART" id="SM01236">
    <property type="entry name" value="Haem_oxygenase_2"/>
    <property type="match status" value="1"/>
</dbReference>
<accession>A0ABZ2M6Z8</accession>
<protein>
    <submittedName>
        <fullName evidence="2">Iron-containing redox enzyme family protein</fullName>
    </submittedName>
</protein>
<dbReference type="RefSeq" id="WP_394827929.1">
    <property type="nucleotide sequence ID" value="NZ_CP089984.1"/>
</dbReference>